<evidence type="ECO:0000256" key="1">
    <source>
        <dbReference type="ARBA" id="ARBA00009887"/>
    </source>
</evidence>
<evidence type="ECO:0000256" key="4">
    <source>
        <dbReference type="ARBA" id="ARBA00045261"/>
    </source>
</evidence>
<comment type="caution">
    <text evidence="6">The sequence shown here is derived from an EMBL/GenBank/DDBJ whole genome shotgun (WGS) entry which is preliminary data.</text>
</comment>
<feature type="region of interest" description="Disordered" evidence="5">
    <location>
        <begin position="188"/>
        <end position="257"/>
    </location>
</feature>
<comment type="similarity">
    <text evidence="1">Belongs to the Flattop family.</text>
</comment>
<dbReference type="InterPro" id="IPR038797">
    <property type="entry name" value="Fltp"/>
</dbReference>
<dbReference type="Proteomes" id="UP001469553">
    <property type="component" value="Unassembled WGS sequence"/>
</dbReference>
<dbReference type="PANTHER" id="PTHR34639:SF1">
    <property type="entry name" value="PROTEIN FLATTOP"/>
    <property type="match status" value="1"/>
</dbReference>
<dbReference type="CDD" id="cd23705">
    <property type="entry name" value="Flattop"/>
    <property type="match status" value="1"/>
</dbReference>
<keyword evidence="7" id="KW-1185">Reference proteome</keyword>
<sequence length="257" mass="28317">MFSVFYKVAFSLSELLRNKSTQQIGTVADAAMSSSFSANQYDSAFKSKRLQNWCEAKSFKERPSKHVGHTSFIADSRGHLLPGVKKGSAWPDFKGTWDLPSRIPAHHINKTARSAEGLIRLESWGFGQPKKGKSLSDRGSRITDVGEQTSGDVHQYVADPSTGAEAQPESQISPITGCESYILKRHEAGSPAEQSIQVIKKDKPVCPTEENPSLTVTAGNKTHNRPETRGGRPQSNMSEKAAMSSFRQTHRDNQQEQ</sequence>
<evidence type="ECO:0000256" key="5">
    <source>
        <dbReference type="SAM" id="MobiDB-lite"/>
    </source>
</evidence>
<evidence type="ECO:0000256" key="2">
    <source>
        <dbReference type="ARBA" id="ARBA00019181"/>
    </source>
</evidence>
<dbReference type="Pfam" id="PF22611">
    <property type="entry name" value="CFAP126"/>
    <property type="match status" value="1"/>
</dbReference>
<evidence type="ECO:0000256" key="3">
    <source>
        <dbReference type="ARBA" id="ARBA00033306"/>
    </source>
</evidence>
<feature type="region of interest" description="Disordered" evidence="5">
    <location>
        <begin position="129"/>
        <end position="155"/>
    </location>
</feature>
<dbReference type="EMBL" id="JAHRIP010000661">
    <property type="protein sequence ID" value="MEQ2279597.1"/>
    <property type="molecule type" value="Genomic_DNA"/>
</dbReference>
<feature type="compositionally biased region" description="Polar residues" evidence="5">
    <location>
        <begin position="210"/>
        <end position="221"/>
    </location>
</feature>
<accession>A0ABV0XDT5</accession>
<gene>
    <name evidence="6" type="ORF">AMECASPLE_011106</name>
</gene>
<organism evidence="6 7">
    <name type="scientific">Ameca splendens</name>
    <dbReference type="NCBI Taxonomy" id="208324"/>
    <lineage>
        <taxon>Eukaryota</taxon>
        <taxon>Metazoa</taxon>
        <taxon>Chordata</taxon>
        <taxon>Craniata</taxon>
        <taxon>Vertebrata</taxon>
        <taxon>Euteleostomi</taxon>
        <taxon>Actinopterygii</taxon>
        <taxon>Neopterygii</taxon>
        <taxon>Teleostei</taxon>
        <taxon>Neoteleostei</taxon>
        <taxon>Acanthomorphata</taxon>
        <taxon>Ovalentaria</taxon>
        <taxon>Atherinomorphae</taxon>
        <taxon>Cyprinodontiformes</taxon>
        <taxon>Goodeidae</taxon>
        <taxon>Ameca</taxon>
    </lineage>
</organism>
<name>A0ABV0XDT5_9TELE</name>
<comment type="function">
    <text evidence="4">Microtubule inner protein (MIP) part of the dynein-decorated doublet microtubules (DMTs) in cilia axoneme. Acts as a regulator of cilium basal body docking and positioning in mono- and multiciliated cells. Regulates basal body docking and cilia formation in multiciliated lung cells. Regulates kinocilium positioning and stereocilia bundle morphogenesis in the inner ear.</text>
</comment>
<reference evidence="6 7" key="1">
    <citation type="submission" date="2021-06" db="EMBL/GenBank/DDBJ databases">
        <authorList>
            <person name="Palmer J.M."/>
        </authorList>
    </citation>
    <scope>NUCLEOTIDE SEQUENCE [LARGE SCALE GENOMIC DNA]</scope>
    <source>
        <strain evidence="6 7">AS_MEX2019</strain>
        <tissue evidence="6">Muscle</tissue>
    </source>
</reference>
<dbReference type="PANTHER" id="PTHR34639">
    <property type="entry name" value="PROTEIN FLATTOP"/>
    <property type="match status" value="1"/>
</dbReference>
<evidence type="ECO:0000313" key="6">
    <source>
        <dbReference type="EMBL" id="MEQ2279597.1"/>
    </source>
</evidence>
<proteinExistence type="inferred from homology"/>
<protein>
    <recommendedName>
        <fullName evidence="2">Protein Flattop</fullName>
    </recommendedName>
    <alternativeName>
        <fullName evidence="3">Cilia- and flagella-associated protein 126</fullName>
    </alternativeName>
</protein>
<evidence type="ECO:0000313" key="7">
    <source>
        <dbReference type="Proteomes" id="UP001469553"/>
    </source>
</evidence>